<evidence type="ECO:0000256" key="1">
    <source>
        <dbReference type="SAM" id="Phobius"/>
    </source>
</evidence>
<organism evidence="3 4">
    <name type="scientific">Caldimonas caldifontis</name>
    <dbReference type="NCBI Taxonomy" id="1452508"/>
    <lineage>
        <taxon>Bacteria</taxon>
        <taxon>Pseudomonadati</taxon>
        <taxon>Pseudomonadota</taxon>
        <taxon>Betaproteobacteria</taxon>
        <taxon>Burkholderiales</taxon>
        <taxon>Sphaerotilaceae</taxon>
        <taxon>Caldimonas</taxon>
    </lineage>
</organism>
<feature type="transmembrane region" description="Helical" evidence="1">
    <location>
        <begin position="140"/>
        <end position="163"/>
    </location>
</feature>
<keyword evidence="1" id="KW-0812">Transmembrane</keyword>
<gene>
    <name evidence="3" type="ORF">C1704_10745</name>
</gene>
<evidence type="ECO:0000313" key="4">
    <source>
        <dbReference type="Proteomes" id="UP000238605"/>
    </source>
</evidence>
<proteinExistence type="predicted"/>
<comment type="caution">
    <text evidence="3">The sequence shown here is derived from an EMBL/GenBank/DDBJ whole genome shotgun (WGS) entry which is preliminary data.</text>
</comment>
<dbReference type="OrthoDB" id="5296274at2"/>
<keyword evidence="4" id="KW-1185">Reference proteome</keyword>
<name>A0A2S5SU93_9BURK</name>
<evidence type="ECO:0000313" key="3">
    <source>
        <dbReference type="EMBL" id="PPE66137.1"/>
    </source>
</evidence>
<evidence type="ECO:0000259" key="2">
    <source>
        <dbReference type="Pfam" id="PF09835"/>
    </source>
</evidence>
<keyword evidence="1" id="KW-0472">Membrane</keyword>
<reference evidence="3 4" key="1">
    <citation type="submission" date="2018-02" db="EMBL/GenBank/DDBJ databases">
        <title>Reclassifiation of [Polyangium] brachysporum DSM 7029 as Guopingzhaonella breviflexa gen. nov., sp. nov., a member of the family Comamonadaceae.</title>
        <authorList>
            <person name="Tang B."/>
        </authorList>
    </citation>
    <scope>NUCLEOTIDE SEQUENCE [LARGE SCALE GENOMIC DNA]</scope>
    <source>
        <strain evidence="3 4">BCRC 80649</strain>
    </source>
</reference>
<protein>
    <submittedName>
        <fullName evidence="3">DUF2062 domain-containing protein</fullName>
    </submittedName>
</protein>
<dbReference type="Pfam" id="PF09835">
    <property type="entry name" value="DUF2062"/>
    <property type="match status" value="1"/>
</dbReference>
<accession>A0A2S5SU93</accession>
<dbReference type="PANTHER" id="PTHR40547">
    <property type="entry name" value="SLL0298 PROTEIN"/>
    <property type="match status" value="1"/>
</dbReference>
<dbReference type="EMBL" id="PSNX01000009">
    <property type="protein sequence ID" value="PPE66137.1"/>
    <property type="molecule type" value="Genomic_DNA"/>
</dbReference>
<feature type="transmembrane region" description="Helical" evidence="1">
    <location>
        <begin position="40"/>
        <end position="66"/>
    </location>
</feature>
<dbReference type="AlphaFoldDB" id="A0A2S5SU93"/>
<dbReference type="RefSeq" id="WP_104302733.1">
    <property type="nucleotide sequence ID" value="NZ_PSNX01000009.1"/>
</dbReference>
<dbReference type="PANTHER" id="PTHR40547:SF1">
    <property type="entry name" value="SLL0298 PROTEIN"/>
    <property type="match status" value="1"/>
</dbReference>
<feature type="domain" description="DUF2062" evidence="2">
    <location>
        <begin position="17"/>
        <end position="169"/>
    </location>
</feature>
<sequence>MKRWVPTREQLLASKWLRPVAHRLKDEHLWHLDRHSVARAVGIGLFFGFMLPFAQFLFAVVTAVFLRANVAVAAASTLVTNPFTFPPVYWLAYQIGSWILSAERGEVVAQALEAHVETLAAQQGWWQALWHSIQATGTPLLLGLTVLAVTSSVLGYLAVWLLWRPRAQHDVASHEAGSGET</sequence>
<dbReference type="Proteomes" id="UP000238605">
    <property type="component" value="Unassembled WGS sequence"/>
</dbReference>
<dbReference type="InterPro" id="IPR018639">
    <property type="entry name" value="DUF2062"/>
</dbReference>
<keyword evidence="1" id="KW-1133">Transmembrane helix</keyword>